<evidence type="ECO:0000256" key="1">
    <source>
        <dbReference type="ARBA" id="ARBA00001968"/>
    </source>
</evidence>
<dbReference type="PROSITE" id="PS50950">
    <property type="entry name" value="ZF_THAP"/>
    <property type="match status" value="1"/>
</dbReference>
<dbReference type="GO" id="GO:0008270">
    <property type="term" value="F:zinc ion binding"/>
    <property type="evidence" value="ECO:0007669"/>
    <property type="project" value="UniProtKB-KW"/>
</dbReference>
<dbReference type="GeneID" id="100114509"/>
<keyword evidence="3 6" id="KW-0863">Zinc-finger</keyword>
<evidence type="ECO:0000256" key="6">
    <source>
        <dbReference type="PROSITE-ProRule" id="PRU00309"/>
    </source>
</evidence>
<keyword evidence="2" id="KW-0479">Metal-binding</keyword>
<evidence type="ECO:0000256" key="3">
    <source>
        <dbReference type="ARBA" id="ARBA00022771"/>
    </source>
</evidence>
<sequence>MKCTVINCNNKIKFRFPSNYLIKNRWLEAIGRPTFVPRLSHGLCIEHFNPEDIITESYRDGYKLQNIRLKRGAVPIKCHRQSKNDEKITEIETVYLKEEYSVNEFGLDSNTAIKLNQSHNVVDEDPSSNGCTQVYSTSISNGQSQSVSKYFNKNFVGADENENGSDDYKNDIEMSLPNNCNSNIQCDMDVSEQEICNDVSKPCKCNQTNHQNNFKIEKLSISSQTHATPRYTITDFKKKPKSLFHFIGLENYEKFLAVLHSLGPDVYHLKYVRTIFGNLGVPDQLFLVLWKLRRYPNDIELAEHFNLSEVDVRNIFITWILYMSKVWSHIDLWPKRELIDFYMSKKFEKYYSSEYVTVDEMEIKTATLSNFRERLSPFGTCKKTDTIKPGIAGSPDTLISDSLACEGLVSDCSIIEQSDSCKKCQSKDTAICDKGSLAQNFTPCNQAVSTKTPLVTDSIPNKTVKKLIKLIETFTILSEKLSHHYIPLKSEILGVCIILTNYNDKLTRV</sequence>
<dbReference type="Pfam" id="PF13359">
    <property type="entry name" value="DDE_Tnp_4"/>
    <property type="match status" value="1"/>
</dbReference>
<dbReference type="EnsemblMetazoa" id="XM_031922160">
    <property type="protein sequence ID" value="XP_031778020"/>
    <property type="gene ID" value="LOC100114509"/>
</dbReference>
<dbReference type="InterPro" id="IPR006612">
    <property type="entry name" value="THAP_Znf"/>
</dbReference>
<keyword evidence="4" id="KW-0862">Zinc</keyword>
<accession>A0A7M7PX61</accession>
<dbReference type="SMART" id="SM00980">
    <property type="entry name" value="THAP"/>
    <property type="match status" value="1"/>
</dbReference>
<protein>
    <recommendedName>
        <fullName evidence="7">THAP-type domain-containing protein</fullName>
    </recommendedName>
</protein>
<evidence type="ECO:0000256" key="2">
    <source>
        <dbReference type="ARBA" id="ARBA00022723"/>
    </source>
</evidence>
<keyword evidence="9" id="KW-1185">Reference proteome</keyword>
<dbReference type="OrthoDB" id="6598185at2759"/>
<dbReference type="PANTHER" id="PTHR23080">
    <property type="entry name" value="THAP DOMAIN PROTEIN"/>
    <property type="match status" value="1"/>
</dbReference>
<dbReference type="EnsemblMetazoa" id="XM_031922161">
    <property type="protein sequence ID" value="XP_031778021"/>
    <property type="gene ID" value="LOC100114509"/>
</dbReference>
<feature type="domain" description="THAP-type" evidence="7">
    <location>
        <begin position="1"/>
        <end position="78"/>
    </location>
</feature>
<dbReference type="RefSeq" id="XP_031778020.1">
    <property type="nucleotide sequence ID" value="XM_031922160.1"/>
</dbReference>
<dbReference type="Pfam" id="PF05485">
    <property type="entry name" value="THAP"/>
    <property type="match status" value="1"/>
</dbReference>
<dbReference type="SUPFAM" id="SSF57716">
    <property type="entry name" value="Glucocorticoid receptor-like (DNA-binding domain)"/>
    <property type="match status" value="1"/>
</dbReference>
<dbReference type="InParanoid" id="A0A7M7PX61"/>
<evidence type="ECO:0000313" key="8">
    <source>
        <dbReference type="EnsemblMetazoa" id="XP_031778021"/>
    </source>
</evidence>
<dbReference type="GO" id="GO:0003677">
    <property type="term" value="F:DNA binding"/>
    <property type="evidence" value="ECO:0007669"/>
    <property type="project" value="UniProtKB-UniRule"/>
</dbReference>
<dbReference type="Proteomes" id="UP000002358">
    <property type="component" value="Chromosome 1"/>
</dbReference>
<evidence type="ECO:0000256" key="4">
    <source>
        <dbReference type="ARBA" id="ARBA00022833"/>
    </source>
</evidence>
<dbReference type="RefSeq" id="XP_031778021.1">
    <property type="nucleotide sequence ID" value="XM_031922161.1"/>
</dbReference>
<reference evidence="8" key="1">
    <citation type="submission" date="2021-01" db="UniProtKB">
        <authorList>
            <consortium name="EnsemblMetazoa"/>
        </authorList>
    </citation>
    <scope>IDENTIFICATION</scope>
</reference>
<dbReference type="AlphaFoldDB" id="A0A7M7PX61"/>
<evidence type="ECO:0000256" key="5">
    <source>
        <dbReference type="ARBA" id="ARBA00023125"/>
    </source>
</evidence>
<dbReference type="InterPro" id="IPR027806">
    <property type="entry name" value="HARBI1_dom"/>
</dbReference>
<name>A0A7M7PX61_NASVI</name>
<dbReference type="KEGG" id="nvi:100114509"/>
<organism evidence="8 9">
    <name type="scientific">Nasonia vitripennis</name>
    <name type="common">Parasitic wasp</name>
    <dbReference type="NCBI Taxonomy" id="7425"/>
    <lineage>
        <taxon>Eukaryota</taxon>
        <taxon>Metazoa</taxon>
        <taxon>Ecdysozoa</taxon>
        <taxon>Arthropoda</taxon>
        <taxon>Hexapoda</taxon>
        <taxon>Insecta</taxon>
        <taxon>Pterygota</taxon>
        <taxon>Neoptera</taxon>
        <taxon>Endopterygota</taxon>
        <taxon>Hymenoptera</taxon>
        <taxon>Apocrita</taxon>
        <taxon>Proctotrupomorpha</taxon>
        <taxon>Chalcidoidea</taxon>
        <taxon>Pteromalidae</taxon>
        <taxon>Pteromalinae</taxon>
        <taxon>Nasonia</taxon>
    </lineage>
</organism>
<keyword evidence="5 6" id="KW-0238">DNA-binding</keyword>
<evidence type="ECO:0000259" key="7">
    <source>
        <dbReference type="PROSITE" id="PS50950"/>
    </source>
</evidence>
<evidence type="ECO:0000313" key="9">
    <source>
        <dbReference type="Proteomes" id="UP000002358"/>
    </source>
</evidence>
<proteinExistence type="predicted"/>
<comment type="cofactor">
    <cofactor evidence="1">
        <name>a divalent metal cation</name>
        <dbReference type="ChEBI" id="CHEBI:60240"/>
    </cofactor>
</comment>